<evidence type="ECO:0000313" key="15">
    <source>
        <dbReference type="Proteomes" id="UP000283509"/>
    </source>
</evidence>
<comment type="subcellular location">
    <subcellularLocation>
        <location evidence="1">Membrane</location>
        <topology evidence="1">Single-pass type II membrane protein</topology>
    </subcellularLocation>
</comment>
<evidence type="ECO:0000313" key="14">
    <source>
        <dbReference type="EMBL" id="ROT68024.1"/>
    </source>
</evidence>
<dbReference type="GO" id="GO:0016020">
    <property type="term" value="C:membrane"/>
    <property type="evidence" value="ECO:0007669"/>
    <property type="project" value="UniProtKB-SubCell"/>
</dbReference>
<sequence>MFIRIQRQLRRNPTLVVLVTLTLWWSAACMFVYTARASSFVGNSDISLDLEDEYEFVDGRRTRMHREKLSRRGKYKQVQERVSNFSMDLPKLYLDTRRVEENGLKQKQIEVSAPPPPENTSTATHPENLASLRTLVTIVCGTQQRPDEYQRNIFGRQLNQTKAMLKSLVYFSTFTAFRIILVTDTVDTYTQVLQQIEDWPAKYRSRLHLERAELWTPSSQSDPLLLQRWRPCSWSKLFLLESLPFVDSAVYVDTDILFLAPAEGLWDVLEELEAPQALALGPDPLYDRHKHRRYAGSVGLSAGLMVMDLAALRAFRGKHGNFTQTILYYKNSFENYHDQDTLNVFLADHPTSCTSSAPVGLQPEPVPGRRPLLLHRNGRSGVTRLRRHLRQGNRNGLPGDLRAPPRAGPRRRQRERPPARPRGAVPPRGPPRPRVHVQEDEETS</sequence>
<evidence type="ECO:0000256" key="13">
    <source>
        <dbReference type="SAM" id="MobiDB-lite"/>
    </source>
</evidence>
<keyword evidence="8" id="KW-0472">Membrane</keyword>
<reference evidence="14 15" key="1">
    <citation type="submission" date="2018-04" db="EMBL/GenBank/DDBJ databases">
        <authorList>
            <person name="Zhang X."/>
            <person name="Yuan J."/>
            <person name="Li F."/>
            <person name="Xiang J."/>
        </authorList>
    </citation>
    <scope>NUCLEOTIDE SEQUENCE [LARGE SCALE GENOMIC DNA]</scope>
    <source>
        <tissue evidence="14">Muscle</tissue>
    </source>
</reference>
<dbReference type="InterPro" id="IPR029044">
    <property type="entry name" value="Nucleotide-diphossugar_trans"/>
</dbReference>
<evidence type="ECO:0000256" key="4">
    <source>
        <dbReference type="ARBA" id="ARBA00022679"/>
    </source>
</evidence>
<reference evidence="14 15" key="2">
    <citation type="submission" date="2019-01" db="EMBL/GenBank/DDBJ databases">
        <title>The decoding of complex shrimp genome reveals the adaptation for benthos swimmer, frequently molting mechanism and breeding impact on genome.</title>
        <authorList>
            <person name="Sun Y."/>
            <person name="Gao Y."/>
            <person name="Yu Y."/>
        </authorList>
    </citation>
    <scope>NUCLEOTIDE SEQUENCE [LARGE SCALE GENOMIC DNA]</scope>
    <source>
        <tissue evidence="14">Muscle</tissue>
    </source>
</reference>
<evidence type="ECO:0000256" key="1">
    <source>
        <dbReference type="ARBA" id="ARBA00004606"/>
    </source>
</evidence>
<evidence type="ECO:0000256" key="7">
    <source>
        <dbReference type="ARBA" id="ARBA00022989"/>
    </source>
</evidence>
<keyword evidence="7" id="KW-1133">Transmembrane helix</keyword>
<proteinExistence type="inferred from homology"/>
<dbReference type="InterPro" id="IPR002495">
    <property type="entry name" value="Glyco_trans_8"/>
</dbReference>
<organism evidence="14 15">
    <name type="scientific">Penaeus vannamei</name>
    <name type="common">Whiteleg shrimp</name>
    <name type="synonym">Litopenaeus vannamei</name>
    <dbReference type="NCBI Taxonomy" id="6689"/>
    <lineage>
        <taxon>Eukaryota</taxon>
        <taxon>Metazoa</taxon>
        <taxon>Ecdysozoa</taxon>
        <taxon>Arthropoda</taxon>
        <taxon>Crustacea</taxon>
        <taxon>Multicrustacea</taxon>
        <taxon>Malacostraca</taxon>
        <taxon>Eumalacostraca</taxon>
        <taxon>Eucarida</taxon>
        <taxon>Decapoda</taxon>
        <taxon>Dendrobranchiata</taxon>
        <taxon>Penaeoidea</taxon>
        <taxon>Penaeidae</taxon>
        <taxon>Penaeus</taxon>
    </lineage>
</organism>
<evidence type="ECO:0000256" key="11">
    <source>
        <dbReference type="ARBA" id="ARBA00038854"/>
    </source>
</evidence>
<dbReference type="Gene3D" id="3.90.550.10">
    <property type="entry name" value="Spore Coat Polysaccharide Biosynthesis Protein SpsA, Chain A"/>
    <property type="match status" value="1"/>
</dbReference>
<feature type="region of interest" description="Disordered" evidence="13">
    <location>
        <begin position="354"/>
        <end position="444"/>
    </location>
</feature>
<dbReference type="GO" id="GO:0016266">
    <property type="term" value="P:protein O-linked glycosylation via N-acetyl-galactosamine"/>
    <property type="evidence" value="ECO:0007669"/>
    <property type="project" value="TreeGrafter"/>
</dbReference>
<comment type="catalytic activity">
    <reaction evidence="12">
        <text>3-O-(beta-D-glucosyl)-L-seryl-[EGF-like domain protein] + UDP-alpha-D-xylose = 3-O-[alpha-D-xylosyl-(1-&gt;3)-beta-D-glucosyl]-L-seryl-[EGF-like domain protein] + UDP + H(+)</text>
        <dbReference type="Rhea" id="RHEA:56064"/>
        <dbReference type="Rhea" id="RHEA-COMP:14610"/>
        <dbReference type="Rhea" id="RHEA-COMP:14611"/>
        <dbReference type="ChEBI" id="CHEBI:15378"/>
        <dbReference type="ChEBI" id="CHEBI:57632"/>
        <dbReference type="ChEBI" id="CHEBI:58223"/>
        <dbReference type="ChEBI" id="CHEBI:140575"/>
        <dbReference type="ChEBI" id="CHEBI:140576"/>
        <dbReference type="EC" id="2.4.2.42"/>
    </reaction>
</comment>
<accession>A0A423SUZ8</accession>
<evidence type="ECO:0000256" key="9">
    <source>
        <dbReference type="ARBA" id="ARBA00023180"/>
    </source>
</evidence>
<keyword evidence="5" id="KW-0812">Transmembrane</keyword>
<dbReference type="InterPro" id="IPR051993">
    <property type="entry name" value="Glycosyltransferase_8"/>
</dbReference>
<evidence type="ECO:0000256" key="12">
    <source>
        <dbReference type="ARBA" id="ARBA00049181"/>
    </source>
</evidence>
<evidence type="ECO:0000256" key="3">
    <source>
        <dbReference type="ARBA" id="ARBA00022676"/>
    </source>
</evidence>
<evidence type="ECO:0000256" key="6">
    <source>
        <dbReference type="ARBA" id="ARBA00022968"/>
    </source>
</evidence>
<dbReference type="AlphaFoldDB" id="A0A423SUZ8"/>
<dbReference type="PANTHER" id="PTHR46012:SF2">
    <property type="entry name" value="IP22168P"/>
    <property type="match status" value="1"/>
</dbReference>
<dbReference type="PROSITE" id="PS51257">
    <property type="entry name" value="PROKAR_LIPOPROTEIN"/>
    <property type="match status" value="1"/>
</dbReference>
<dbReference type="EC" id="2.4.2.42" evidence="11"/>
<evidence type="ECO:0000256" key="10">
    <source>
        <dbReference type="ARBA" id="ARBA00037301"/>
    </source>
</evidence>
<keyword evidence="4 14" id="KW-0808">Transferase</keyword>
<gene>
    <name evidence="14" type="ORF">C7M84_013867</name>
</gene>
<evidence type="ECO:0000256" key="8">
    <source>
        <dbReference type="ARBA" id="ARBA00023136"/>
    </source>
</evidence>
<comment type="similarity">
    <text evidence="2">Belongs to the glycosyltransferase 8 family.</text>
</comment>
<feature type="region of interest" description="Disordered" evidence="13">
    <location>
        <begin position="104"/>
        <end position="127"/>
    </location>
</feature>
<dbReference type="STRING" id="6689.A0A423SUZ8"/>
<evidence type="ECO:0000256" key="5">
    <source>
        <dbReference type="ARBA" id="ARBA00022692"/>
    </source>
</evidence>
<evidence type="ECO:0000256" key="2">
    <source>
        <dbReference type="ARBA" id="ARBA00006351"/>
    </source>
</evidence>
<dbReference type="EMBL" id="QCYY01002726">
    <property type="protein sequence ID" value="ROT68024.1"/>
    <property type="molecule type" value="Genomic_DNA"/>
</dbReference>
<feature type="compositionally biased region" description="Basic residues" evidence="13">
    <location>
        <begin position="372"/>
        <end position="391"/>
    </location>
</feature>
<comment type="function">
    <text evidence="10">Glycosyltransferase which elongates the O-linked glucose attached to EGF-like repeats in the extracellular domain of Notch proteins by catalyzing the addition of xylose.</text>
</comment>
<dbReference type="OrthoDB" id="10335661at2759"/>
<dbReference type="GO" id="GO:0140563">
    <property type="term" value="F:UDP-D-xylose:beta-D-glucoside alpha-1,3-D-xylosyltransferase activity"/>
    <property type="evidence" value="ECO:0007669"/>
    <property type="project" value="UniProtKB-EC"/>
</dbReference>
<keyword evidence="3" id="KW-0328">Glycosyltransferase</keyword>
<keyword evidence="9" id="KW-0325">Glycoprotein</keyword>
<protein>
    <recommendedName>
        <fullName evidence="11">UDP-D-xylose:beta-D-glucoside alpha-1,3-D-xylosyltransferase</fullName>
        <ecNumber evidence="11">2.4.2.42</ecNumber>
    </recommendedName>
</protein>
<dbReference type="Proteomes" id="UP000283509">
    <property type="component" value="Unassembled WGS sequence"/>
</dbReference>
<keyword evidence="6" id="KW-0735">Signal-anchor</keyword>
<comment type="caution">
    <text evidence="14">The sequence shown here is derived from an EMBL/GenBank/DDBJ whole genome shotgun (WGS) entry which is preliminary data.</text>
</comment>
<name>A0A423SUZ8_PENVA</name>
<dbReference type="SUPFAM" id="SSF53448">
    <property type="entry name" value="Nucleotide-diphospho-sugar transferases"/>
    <property type="match status" value="1"/>
</dbReference>
<keyword evidence="15" id="KW-1185">Reference proteome</keyword>
<dbReference type="Pfam" id="PF01501">
    <property type="entry name" value="Glyco_transf_8"/>
    <property type="match status" value="1"/>
</dbReference>
<dbReference type="PANTHER" id="PTHR46012">
    <property type="entry name" value="IP22168P"/>
    <property type="match status" value="1"/>
</dbReference>